<accession>B0T015</accession>
<dbReference type="AlphaFoldDB" id="B0T015"/>
<reference evidence="1" key="1">
    <citation type="submission" date="2008-01" db="EMBL/GenBank/DDBJ databases">
        <title>Complete sequence of chromosome of Caulobacter sp. K31.</title>
        <authorList>
            <consortium name="US DOE Joint Genome Institute"/>
            <person name="Copeland A."/>
            <person name="Lucas S."/>
            <person name="Lapidus A."/>
            <person name="Barry K."/>
            <person name="Glavina del Rio T."/>
            <person name="Dalin E."/>
            <person name="Tice H."/>
            <person name="Pitluck S."/>
            <person name="Bruce D."/>
            <person name="Goodwin L."/>
            <person name="Thompson L.S."/>
            <person name="Brettin T."/>
            <person name="Detter J.C."/>
            <person name="Han C."/>
            <person name="Schmutz J."/>
            <person name="Larimer F."/>
            <person name="Land M."/>
            <person name="Hauser L."/>
            <person name="Kyrpides N."/>
            <person name="Kim E."/>
            <person name="Stephens C."/>
            <person name="Richardson P."/>
        </authorList>
    </citation>
    <scope>NUCLEOTIDE SEQUENCE [LARGE SCALE GENOMIC DNA]</scope>
    <source>
        <strain evidence="1">K31</strain>
    </source>
</reference>
<protein>
    <submittedName>
        <fullName evidence="1">Uncharacterized protein</fullName>
    </submittedName>
</protein>
<dbReference type="STRING" id="366602.Caul_4385"/>
<dbReference type="KEGG" id="cak:Caul_4385"/>
<sequence>MVQVLLHNSTLTPAPAAYGVAVEKALTAAGATLGADGEVSLDGQTVLVVNVDPQDDIAVIDLERFDDAALDLIFDLAEATASFVVMGSGAVCGTPATGQPPPAWSMGFQSSGTAERADFRDWLAGDVEDQRAAEAQEAAVATALAKARAERDANLAKPMFKRLTDALFGKSI</sequence>
<dbReference type="HOGENOM" id="CLU_1552520_0_0_5"/>
<organism evidence="1">
    <name type="scientific">Caulobacter sp. (strain K31)</name>
    <dbReference type="NCBI Taxonomy" id="366602"/>
    <lineage>
        <taxon>Bacteria</taxon>
        <taxon>Pseudomonadati</taxon>
        <taxon>Pseudomonadota</taxon>
        <taxon>Alphaproteobacteria</taxon>
        <taxon>Caulobacterales</taxon>
        <taxon>Caulobacteraceae</taxon>
        <taxon>Caulobacter</taxon>
    </lineage>
</organism>
<name>B0T015_CAUSK</name>
<dbReference type="EMBL" id="CP000927">
    <property type="protein sequence ID" value="ABZ73505.1"/>
    <property type="molecule type" value="Genomic_DNA"/>
</dbReference>
<gene>
    <name evidence="1" type="ordered locus">Caul_4385</name>
</gene>
<evidence type="ECO:0000313" key="1">
    <source>
        <dbReference type="EMBL" id="ABZ73505.1"/>
    </source>
</evidence>
<dbReference type="OrthoDB" id="7189662at2"/>
<proteinExistence type="predicted"/>